<evidence type="ECO:0000256" key="1">
    <source>
        <dbReference type="SAM" id="MobiDB-lite"/>
    </source>
</evidence>
<evidence type="ECO:0000313" key="2">
    <source>
        <dbReference type="EMBL" id="LAA74528.1"/>
    </source>
</evidence>
<dbReference type="EMBL" id="IACK01042261">
    <property type="protein sequence ID" value="LAA74528.1"/>
    <property type="molecule type" value="Transcribed_RNA"/>
</dbReference>
<accession>A0A2D4HRF1</accession>
<reference evidence="2" key="2">
    <citation type="submission" date="2017-11" db="EMBL/GenBank/DDBJ databases">
        <title>Coralsnake Venomics: Analyses of Venom Gland Transcriptomes and Proteomes of Six Brazilian Taxa.</title>
        <authorList>
            <person name="Aird S.D."/>
            <person name="Jorge da Silva N."/>
            <person name="Qiu L."/>
            <person name="Villar-Briones A."/>
            <person name="Aparecida-Saddi V."/>
            <person name="Campos-Telles M.P."/>
            <person name="Grau M."/>
            <person name="Mikheyev A.S."/>
        </authorList>
    </citation>
    <scope>NUCLEOTIDE SEQUENCE</scope>
    <source>
        <tissue evidence="2">Venom_gland</tissue>
    </source>
</reference>
<protein>
    <submittedName>
        <fullName evidence="2">Uncharacterized protein</fullName>
    </submittedName>
</protein>
<organism evidence="2">
    <name type="scientific">Micrurus lemniscatus lemniscatus</name>
    <dbReference type="NCBI Taxonomy" id="129467"/>
    <lineage>
        <taxon>Eukaryota</taxon>
        <taxon>Metazoa</taxon>
        <taxon>Chordata</taxon>
        <taxon>Craniata</taxon>
        <taxon>Vertebrata</taxon>
        <taxon>Euteleostomi</taxon>
        <taxon>Lepidosauria</taxon>
        <taxon>Squamata</taxon>
        <taxon>Bifurcata</taxon>
        <taxon>Unidentata</taxon>
        <taxon>Episquamata</taxon>
        <taxon>Toxicofera</taxon>
        <taxon>Serpentes</taxon>
        <taxon>Colubroidea</taxon>
        <taxon>Elapidae</taxon>
        <taxon>Elapinae</taxon>
        <taxon>Micrurus</taxon>
    </lineage>
</organism>
<proteinExistence type="predicted"/>
<dbReference type="EMBL" id="IACK01042263">
    <property type="protein sequence ID" value="LAA74532.1"/>
    <property type="molecule type" value="Transcribed_RNA"/>
</dbReference>
<name>A0A2D4HRF1_MICLE</name>
<feature type="compositionally biased region" description="Polar residues" evidence="1">
    <location>
        <begin position="33"/>
        <end position="48"/>
    </location>
</feature>
<reference evidence="2" key="1">
    <citation type="submission" date="2017-07" db="EMBL/GenBank/DDBJ databases">
        <authorList>
            <person name="Mikheyev A."/>
            <person name="Grau M."/>
        </authorList>
    </citation>
    <scope>NUCLEOTIDE SEQUENCE</scope>
    <source>
        <tissue evidence="2">Venom_gland</tissue>
    </source>
</reference>
<sequence>MMGVLGQWCRTSGYHFARTFSKDAGLTREKQIKNTSCKTTSTESQSPGGLTRFSHNLAPLTNSNYQERASLGWQDRICQNYAASAFKMALNTSRQEMLQERKDPSNG</sequence>
<feature type="region of interest" description="Disordered" evidence="1">
    <location>
        <begin position="28"/>
        <end position="55"/>
    </location>
</feature>
<dbReference type="AlphaFoldDB" id="A0A2D4HRF1"/>